<protein>
    <submittedName>
        <fullName evidence="3">Uncharacterized protein</fullName>
    </submittedName>
</protein>
<keyword evidence="2" id="KW-0472">Membrane</keyword>
<keyword evidence="4" id="KW-1185">Reference proteome</keyword>
<comment type="caution">
    <text evidence="3">The sequence shown here is derived from an EMBL/GenBank/DDBJ whole genome shotgun (WGS) entry which is preliminary data.</text>
</comment>
<dbReference type="Proteomes" id="UP000887013">
    <property type="component" value="Unassembled WGS sequence"/>
</dbReference>
<sequence>MKLVQGFEETESFEDRVRSGRPNLNHTGSARVAAKMETLVSESSVESNSAREAGGHLAFHHPRYATFFMEFLINILTNYIFAMNFYHRIS</sequence>
<evidence type="ECO:0000313" key="3">
    <source>
        <dbReference type="EMBL" id="GFU49783.1"/>
    </source>
</evidence>
<name>A0A8X6R211_NEPPI</name>
<organism evidence="3 4">
    <name type="scientific">Nephila pilipes</name>
    <name type="common">Giant wood spider</name>
    <name type="synonym">Nephila maculata</name>
    <dbReference type="NCBI Taxonomy" id="299642"/>
    <lineage>
        <taxon>Eukaryota</taxon>
        <taxon>Metazoa</taxon>
        <taxon>Ecdysozoa</taxon>
        <taxon>Arthropoda</taxon>
        <taxon>Chelicerata</taxon>
        <taxon>Arachnida</taxon>
        <taxon>Araneae</taxon>
        <taxon>Araneomorphae</taxon>
        <taxon>Entelegynae</taxon>
        <taxon>Araneoidea</taxon>
        <taxon>Nephilidae</taxon>
        <taxon>Nephila</taxon>
    </lineage>
</organism>
<evidence type="ECO:0000256" key="1">
    <source>
        <dbReference type="SAM" id="MobiDB-lite"/>
    </source>
</evidence>
<proteinExistence type="predicted"/>
<feature type="region of interest" description="Disordered" evidence="1">
    <location>
        <begin position="1"/>
        <end position="28"/>
    </location>
</feature>
<evidence type="ECO:0000313" key="4">
    <source>
        <dbReference type="Proteomes" id="UP000887013"/>
    </source>
</evidence>
<dbReference type="OrthoDB" id="9981685at2759"/>
<dbReference type="AlphaFoldDB" id="A0A8X6R211"/>
<accession>A0A8X6R211</accession>
<keyword evidence="2" id="KW-0812">Transmembrane</keyword>
<keyword evidence="2" id="KW-1133">Transmembrane helix</keyword>
<gene>
    <name evidence="3" type="ORF">NPIL_604201</name>
</gene>
<feature type="transmembrane region" description="Helical" evidence="2">
    <location>
        <begin position="64"/>
        <end position="86"/>
    </location>
</feature>
<evidence type="ECO:0000256" key="2">
    <source>
        <dbReference type="SAM" id="Phobius"/>
    </source>
</evidence>
<reference evidence="3" key="1">
    <citation type="submission" date="2020-08" db="EMBL/GenBank/DDBJ databases">
        <title>Multicomponent nature underlies the extraordinary mechanical properties of spider dragline silk.</title>
        <authorList>
            <person name="Kono N."/>
            <person name="Nakamura H."/>
            <person name="Mori M."/>
            <person name="Yoshida Y."/>
            <person name="Ohtoshi R."/>
            <person name="Malay A.D."/>
            <person name="Moran D.A.P."/>
            <person name="Tomita M."/>
            <person name="Numata K."/>
            <person name="Arakawa K."/>
        </authorList>
    </citation>
    <scope>NUCLEOTIDE SEQUENCE</scope>
</reference>
<dbReference type="EMBL" id="BMAW01087043">
    <property type="protein sequence ID" value="GFU49783.1"/>
    <property type="molecule type" value="Genomic_DNA"/>
</dbReference>